<accession>A0A507DZK2</accession>
<name>A0A507DZK2_9FUNG</name>
<dbReference type="Proteomes" id="UP000320333">
    <property type="component" value="Unassembled WGS sequence"/>
</dbReference>
<keyword evidence="2" id="KW-1185">Reference proteome</keyword>
<dbReference type="OrthoDB" id="2145335at2759"/>
<evidence type="ECO:0000313" key="1">
    <source>
        <dbReference type="EMBL" id="TPX56388.1"/>
    </source>
</evidence>
<reference evidence="1 2" key="1">
    <citation type="journal article" date="2019" name="Sci. Rep.">
        <title>Comparative genomics of chytrid fungi reveal insights into the obligate biotrophic and pathogenic lifestyle of Synchytrium endobioticum.</title>
        <authorList>
            <person name="van de Vossenberg B.T.L.H."/>
            <person name="Warris S."/>
            <person name="Nguyen H.D.T."/>
            <person name="van Gent-Pelzer M.P.E."/>
            <person name="Joly D.L."/>
            <person name="van de Geest H.C."/>
            <person name="Bonants P.J.M."/>
            <person name="Smith D.S."/>
            <person name="Levesque C.A."/>
            <person name="van der Lee T.A.J."/>
        </authorList>
    </citation>
    <scope>NUCLEOTIDE SEQUENCE [LARGE SCALE GENOMIC DNA]</scope>
    <source>
        <strain evidence="1 2">CBS 675.73</strain>
    </source>
</reference>
<protein>
    <submittedName>
        <fullName evidence="1">Uncharacterized protein</fullName>
    </submittedName>
</protein>
<proteinExistence type="predicted"/>
<dbReference type="EMBL" id="QEAP01000804">
    <property type="protein sequence ID" value="TPX56388.1"/>
    <property type="molecule type" value="Genomic_DNA"/>
</dbReference>
<evidence type="ECO:0000313" key="2">
    <source>
        <dbReference type="Proteomes" id="UP000320333"/>
    </source>
</evidence>
<feature type="non-terminal residue" evidence="1">
    <location>
        <position position="1"/>
    </location>
</feature>
<comment type="caution">
    <text evidence="1">The sequence shown here is derived from an EMBL/GenBank/DDBJ whole genome shotgun (WGS) entry which is preliminary data.</text>
</comment>
<dbReference type="AlphaFoldDB" id="A0A507DZK2"/>
<gene>
    <name evidence="1" type="ORF">CcCBS67573_g09356</name>
</gene>
<organism evidence="1 2">
    <name type="scientific">Chytriomyces confervae</name>
    <dbReference type="NCBI Taxonomy" id="246404"/>
    <lineage>
        <taxon>Eukaryota</taxon>
        <taxon>Fungi</taxon>
        <taxon>Fungi incertae sedis</taxon>
        <taxon>Chytridiomycota</taxon>
        <taxon>Chytridiomycota incertae sedis</taxon>
        <taxon>Chytridiomycetes</taxon>
        <taxon>Chytridiales</taxon>
        <taxon>Chytriomycetaceae</taxon>
        <taxon>Chytriomyces</taxon>
    </lineage>
</organism>
<sequence length="138" mass="15645">ESLHVLCGDSDAKTKILEFLGGANYLIAFEPKGCDCNRLQELLSPNEFKLIRPKLKDFCRDIFDKFSTTNHMDKSRFYTQDGMQQTIWTNSGVEVGIDGFDGFVELPTDNVENKCRADIAKLTNLVLLLKAYVDNNDE</sequence>